<dbReference type="GO" id="GO:0004844">
    <property type="term" value="F:uracil DNA N-glycosylase activity"/>
    <property type="evidence" value="ECO:0007669"/>
    <property type="project" value="UniProtKB-UniRule"/>
</dbReference>
<dbReference type="FunFam" id="3.40.470.10:FF:000001">
    <property type="entry name" value="Uracil-DNA glycosylase"/>
    <property type="match status" value="1"/>
</dbReference>
<feature type="domain" description="Uracil-DNA glycosylase-like" evidence="9">
    <location>
        <begin position="63"/>
        <end position="223"/>
    </location>
</feature>
<dbReference type="Gene3D" id="3.40.470.10">
    <property type="entry name" value="Uracil-DNA glycosylase-like domain"/>
    <property type="match status" value="1"/>
</dbReference>
<comment type="catalytic activity">
    <reaction evidence="1 8">
        <text>Hydrolyzes single-stranded DNA or mismatched double-stranded DNA and polynucleotides, releasing free uracil.</text>
        <dbReference type="EC" id="3.2.2.27"/>
    </reaction>
</comment>
<dbReference type="Pfam" id="PF03167">
    <property type="entry name" value="UDG"/>
    <property type="match status" value="1"/>
</dbReference>
<dbReference type="EMBL" id="NBYN01000056">
    <property type="protein sequence ID" value="OSO89340.1"/>
    <property type="molecule type" value="Genomic_DNA"/>
</dbReference>
<feature type="active site" description="Proton acceptor" evidence="8">
    <location>
        <position position="78"/>
    </location>
</feature>
<dbReference type="AlphaFoldDB" id="A0A1X4G468"/>
<dbReference type="CDD" id="cd10027">
    <property type="entry name" value="UDG-F1-like"/>
    <property type="match status" value="1"/>
</dbReference>
<dbReference type="PANTHER" id="PTHR11264:SF0">
    <property type="entry name" value="URACIL-DNA GLYCOSYLASE"/>
    <property type="match status" value="1"/>
</dbReference>
<comment type="function">
    <text evidence="2 8">Excises uracil residues from the DNA which can arise as a result of misincorporation of dUMP residues by DNA polymerase or due to deamination of cytosine.</text>
</comment>
<dbReference type="NCBIfam" id="NF003589">
    <property type="entry name" value="PRK05254.1-2"/>
    <property type="match status" value="1"/>
</dbReference>
<dbReference type="SUPFAM" id="SSF52141">
    <property type="entry name" value="Uracil-DNA glycosylase-like"/>
    <property type="match status" value="1"/>
</dbReference>
<proteinExistence type="inferred from homology"/>
<comment type="similarity">
    <text evidence="3 8">Belongs to the uracil-DNA glycosylase (UDG) superfamily. UNG family.</text>
</comment>
<evidence type="ECO:0000313" key="11">
    <source>
        <dbReference type="Proteomes" id="UP000192997"/>
    </source>
</evidence>
<keyword evidence="6 8" id="KW-0378">Hydrolase</keyword>
<dbReference type="InterPro" id="IPR005122">
    <property type="entry name" value="Uracil-DNA_glycosylase-like"/>
</dbReference>
<keyword evidence="7 8" id="KW-0234">DNA repair</keyword>
<dbReference type="NCBIfam" id="NF003591">
    <property type="entry name" value="PRK05254.1-4"/>
    <property type="match status" value="1"/>
</dbReference>
<dbReference type="SMART" id="SM00987">
    <property type="entry name" value="UreE_C"/>
    <property type="match status" value="1"/>
</dbReference>
<gene>
    <name evidence="8" type="primary">ung</name>
    <name evidence="10" type="ORF">B7O87_13030</name>
</gene>
<evidence type="ECO:0000256" key="2">
    <source>
        <dbReference type="ARBA" id="ARBA00002631"/>
    </source>
</evidence>
<organism evidence="10 11">
    <name type="scientific">Cylindrospermopsis raciborskii CENA303</name>
    <dbReference type="NCBI Taxonomy" id="1170769"/>
    <lineage>
        <taxon>Bacteria</taxon>
        <taxon>Bacillati</taxon>
        <taxon>Cyanobacteriota</taxon>
        <taxon>Cyanophyceae</taxon>
        <taxon>Nostocales</taxon>
        <taxon>Aphanizomenonaceae</taxon>
        <taxon>Cylindrospermopsis</taxon>
    </lineage>
</organism>
<dbReference type="Proteomes" id="UP000192997">
    <property type="component" value="Unassembled WGS sequence"/>
</dbReference>
<evidence type="ECO:0000256" key="4">
    <source>
        <dbReference type="ARBA" id="ARBA00012030"/>
    </source>
</evidence>
<dbReference type="GO" id="GO:0005737">
    <property type="term" value="C:cytoplasm"/>
    <property type="evidence" value="ECO:0007669"/>
    <property type="project" value="UniProtKB-SubCell"/>
</dbReference>
<dbReference type="GO" id="GO:0097510">
    <property type="term" value="P:base-excision repair, AP site formation via deaminated base removal"/>
    <property type="evidence" value="ECO:0007669"/>
    <property type="project" value="TreeGrafter"/>
</dbReference>
<accession>A0A1X4G468</accession>
<dbReference type="NCBIfam" id="NF003588">
    <property type="entry name" value="PRK05254.1-1"/>
    <property type="match status" value="1"/>
</dbReference>
<comment type="caution">
    <text evidence="10">The sequence shown here is derived from an EMBL/GenBank/DDBJ whole genome shotgun (WGS) entry which is preliminary data.</text>
</comment>
<name>A0A1X4G468_9CYAN</name>
<reference evidence="11" key="1">
    <citation type="submission" date="2017-04" db="EMBL/GenBank/DDBJ databases">
        <authorList>
            <person name="Abreu V.A."/>
            <person name="Popin R.V."/>
            <person name="Rigonato J."/>
            <person name="Andreote A.P."/>
            <person name="Schaker P.C."/>
            <person name="Hoff-Risseti C."/>
            <person name="Alvarenga D.O."/>
            <person name="Varani A.M."/>
            <person name="Fiore M.F."/>
        </authorList>
    </citation>
    <scope>NUCLEOTIDE SEQUENCE [LARGE SCALE GENOMIC DNA]</scope>
    <source>
        <strain evidence="11">CENA303</strain>
    </source>
</reference>
<dbReference type="HAMAP" id="MF_00148">
    <property type="entry name" value="UDG"/>
    <property type="match status" value="1"/>
</dbReference>
<dbReference type="InterPro" id="IPR036895">
    <property type="entry name" value="Uracil-DNA_glycosylase-like_sf"/>
</dbReference>
<evidence type="ECO:0000313" key="10">
    <source>
        <dbReference type="EMBL" id="OSO89340.1"/>
    </source>
</evidence>
<dbReference type="InterPro" id="IPR002043">
    <property type="entry name" value="UDG_fam1"/>
</dbReference>
<sequence length="235" mass="26664">MSNHSNLLSKTMISDLKVPGEWGSVLSDEFQKPYWKKLGEFLVQERRSQTIYPPEPEVFSAFELTPYQQVNVLLLGQDPYHQRNQAHGLCFSVKPGVKPPPSLKNIYQELQQDLGFPIANHGYLANWAKQGILMLNAVLTVREGQPNSHKNQGWELFTDEVIRKVNEKPGPVIFVLWGGYARKKIKLIDTNRHLVIESAHPSPLSAYNGFFGSKPFSAINSALRIQDKPEIDWGL</sequence>
<evidence type="ECO:0000256" key="8">
    <source>
        <dbReference type="HAMAP-Rule" id="MF_00148"/>
    </source>
</evidence>
<dbReference type="SMART" id="SM00986">
    <property type="entry name" value="UDG"/>
    <property type="match status" value="1"/>
</dbReference>
<keyword evidence="8" id="KW-0963">Cytoplasm</keyword>
<keyword evidence="5 8" id="KW-0227">DNA damage</keyword>
<evidence type="ECO:0000256" key="5">
    <source>
        <dbReference type="ARBA" id="ARBA00022763"/>
    </source>
</evidence>
<evidence type="ECO:0000256" key="7">
    <source>
        <dbReference type="ARBA" id="ARBA00023204"/>
    </source>
</evidence>
<dbReference type="PANTHER" id="PTHR11264">
    <property type="entry name" value="URACIL-DNA GLYCOSYLASE"/>
    <property type="match status" value="1"/>
</dbReference>
<evidence type="ECO:0000259" key="9">
    <source>
        <dbReference type="SMART" id="SM00986"/>
    </source>
</evidence>
<evidence type="ECO:0000256" key="1">
    <source>
        <dbReference type="ARBA" id="ARBA00001400"/>
    </source>
</evidence>
<evidence type="ECO:0000256" key="6">
    <source>
        <dbReference type="ARBA" id="ARBA00022801"/>
    </source>
</evidence>
<protein>
    <recommendedName>
        <fullName evidence="4 8">Uracil-DNA glycosylase</fullName>
        <shortName evidence="8">UDG</shortName>
        <ecNumber evidence="4 8">3.2.2.27</ecNumber>
    </recommendedName>
</protein>
<dbReference type="NCBIfam" id="TIGR00628">
    <property type="entry name" value="ung"/>
    <property type="match status" value="1"/>
</dbReference>
<evidence type="ECO:0000256" key="3">
    <source>
        <dbReference type="ARBA" id="ARBA00008184"/>
    </source>
</evidence>
<dbReference type="NCBIfam" id="NF003592">
    <property type="entry name" value="PRK05254.1-5"/>
    <property type="match status" value="1"/>
</dbReference>
<comment type="subcellular location">
    <subcellularLocation>
        <location evidence="8">Cytoplasm</location>
    </subcellularLocation>
</comment>
<dbReference type="EC" id="3.2.2.27" evidence="4 8"/>